<organism evidence="1 2">
    <name type="scientific">Suillus luteus UH-Slu-Lm8-n1</name>
    <dbReference type="NCBI Taxonomy" id="930992"/>
    <lineage>
        <taxon>Eukaryota</taxon>
        <taxon>Fungi</taxon>
        <taxon>Dikarya</taxon>
        <taxon>Basidiomycota</taxon>
        <taxon>Agaricomycotina</taxon>
        <taxon>Agaricomycetes</taxon>
        <taxon>Agaricomycetidae</taxon>
        <taxon>Boletales</taxon>
        <taxon>Suillineae</taxon>
        <taxon>Suillaceae</taxon>
        <taxon>Suillus</taxon>
    </lineage>
</organism>
<accession>A0A0D0BLQ4</accession>
<dbReference type="HOGENOM" id="CLU_1887157_0_0_1"/>
<dbReference type="AlphaFoldDB" id="A0A0D0BLQ4"/>
<name>A0A0D0BLQ4_9AGAM</name>
<evidence type="ECO:0000313" key="2">
    <source>
        <dbReference type="Proteomes" id="UP000054485"/>
    </source>
</evidence>
<sequence length="135" mass="15519">MMLVVSVFYEHLIDGPGRLNCMRAAVALHKDINHCARRIPLDWRLVKFNFVYHDYSTIGDTELNWWVLKLECDIVGFTYWKDGNFVLCGVFSSCIVLYYSLKLCDSRNILHAQKNLIQSVNAGTKNYAEISGLLP</sequence>
<dbReference type="EMBL" id="KN835195">
    <property type="protein sequence ID" value="KIK44223.1"/>
    <property type="molecule type" value="Genomic_DNA"/>
</dbReference>
<evidence type="ECO:0000313" key="1">
    <source>
        <dbReference type="EMBL" id="KIK44223.1"/>
    </source>
</evidence>
<protein>
    <submittedName>
        <fullName evidence="1">Uncharacterized protein</fullName>
    </submittedName>
</protein>
<reference evidence="2" key="2">
    <citation type="submission" date="2015-01" db="EMBL/GenBank/DDBJ databases">
        <title>Evolutionary Origins and Diversification of the Mycorrhizal Mutualists.</title>
        <authorList>
            <consortium name="DOE Joint Genome Institute"/>
            <consortium name="Mycorrhizal Genomics Consortium"/>
            <person name="Kohler A."/>
            <person name="Kuo A."/>
            <person name="Nagy L.G."/>
            <person name="Floudas D."/>
            <person name="Copeland A."/>
            <person name="Barry K.W."/>
            <person name="Cichocki N."/>
            <person name="Veneault-Fourrey C."/>
            <person name="LaButti K."/>
            <person name="Lindquist E.A."/>
            <person name="Lipzen A."/>
            <person name="Lundell T."/>
            <person name="Morin E."/>
            <person name="Murat C."/>
            <person name="Riley R."/>
            <person name="Ohm R."/>
            <person name="Sun H."/>
            <person name="Tunlid A."/>
            <person name="Henrissat B."/>
            <person name="Grigoriev I.V."/>
            <person name="Hibbett D.S."/>
            <person name="Martin F."/>
        </authorList>
    </citation>
    <scope>NUCLEOTIDE SEQUENCE [LARGE SCALE GENOMIC DNA]</scope>
    <source>
        <strain evidence="2">UH-Slu-Lm8-n1</strain>
    </source>
</reference>
<reference evidence="1 2" key="1">
    <citation type="submission" date="2014-04" db="EMBL/GenBank/DDBJ databases">
        <authorList>
            <consortium name="DOE Joint Genome Institute"/>
            <person name="Kuo A."/>
            <person name="Ruytinx J."/>
            <person name="Rineau F."/>
            <person name="Colpaert J."/>
            <person name="Kohler A."/>
            <person name="Nagy L.G."/>
            <person name="Floudas D."/>
            <person name="Copeland A."/>
            <person name="Barry K.W."/>
            <person name="Cichocki N."/>
            <person name="Veneault-Fourrey C."/>
            <person name="LaButti K."/>
            <person name="Lindquist E.A."/>
            <person name="Lipzen A."/>
            <person name="Lundell T."/>
            <person name="Morin E."/>
            <person name="Murat C."/>
            <person name="Sun H."/>
            <person name="Tunlid A."/>
            <person name="Henrissat B."/>
            <person name="Grigoriev I.V."/>
            <person name="Hibbett D.S."/>
            <person name="Martin F."/>
            <person name="Nordberg H.P."/>
            <person name="Cantor M.N."/>
            <person name="Hua S.X."/>
        </authorList>
    </citation>
    <scope>NUCLEOTIDE SEQUENCE [LARGE SCALE GENOMIC DNA]</scope>
    <source>
        <strain evidence="1 2">UH-Slu-Lm8-n1</strain>
    </source>
</reference>
<keyword evidence="2" id="KW-1185">Reference proteome</keyword>
<gene>
    <name evidence="1" type="ORF">CY34DRAFT_648191</name>
</gene>
<dbReference type="Proteomes" id="UP000054485">
    <property type="component" value="Unassembled WGS sequence"/>
</dbReference>
<dbReference type="InParanoid" id="A0A0D0BLQ4"/>
<proteinExistence type="predicted"/>